<evidence type="ECO:0000256" key="6">
    <source>
        <dbReference type="ARBA" id="ARBA00022801"/>
    </source>
</evidence>
<dbReference type="InterPro" id="IPR023214">
    <property type="entry name" value="HAD_sf"/>
</dbReference>
<dbReference type="SUPFAM" id="SSF55486">
    <property type="entry name" value="Metalloproteases ('zincins'), catalytic domain"/>
    <property type="match status" value="1"/>
</dbReference>
<dbReference type="PANTHER" id="PTHR46986:SF1">
    <property type="entry name" value="ENDORIBONUCLEASE YBEY, CHLOROPLASTIC"/>
    <property type="match status" value="1"/>
</dbReference>
<evidence type="ECO:0000256" key="4">
    <source>
        <dbReference type="ARBA" id="ARBA00022723"/>
    </source>
</evidence>
<evidence type="ECO:0000256" key="5">
    <source>
        <dbReference type="ARBA" id="ARBA00022759"/>
    </source>
</evidence>
<keyword evidence="9" id="KW-1185">Reference proteome</keyword>
<keyword evidence="7" id="KW-0862">Zinc</keyword>
<dbReference type="InterPro" id="IPR002036">
    <property type="entry name" value="YbeY"/>
</dbReference>
<dbReference type="GO" id="GO:0004519">
    <property type="term" value="F:endonuclease activity"/>
    <property type="evidence" value="ECO:0007669"/>
    <property type="project" value="UniProtKB-KW"/>
</dbReference>
<evidence type="ECO:0000256" key="3">
    <source>
        <dbReference type="ARBA" id="ARBA00022722"/>
    </source>
</evidence>
<evidence type="ECO:0000256" key="1">
    <source>
        <dbReference type="ARBA" id="ARBA00001947"/>
    </source>
</evidence>
<dbReference type="Pfam" id="PF02130">
    <property type="entry name" value="YbeY"/>
    <property type="match status" value="1"/>
</dbReference>
<comment type="similarity">
    <text evidence="2">Belongs to the endoribonuclease YbeY family.</text>
</comment>
<comment type="cofactor">
    <cofactor evidence="1">
        <name>Zn(2+)</name>
        <dbReference type="ChEBI" id="CHEBI:29105"/>
    </cofactor>
</comment>
<dbReference type="InterPro" id="IPR023091">
    <property type="entry name" value="MetalPrtase_cat_dom_sf_prd"/>
</dbReference>
<dbReference type="PANTHER" id="PTHR46986">
    <property type="entry name" value="ENDORIBONUCLEASE YBEY, CHLOROPLASTIC"/>
    <property type="match status" value="1"/>
</dbReference>
<keyword evidence="6" id="KW-0378">Hydrolase</keyword>
<dbReference type="PROSITE" id="PS01306">
    <property type="entry name" value="UPF0054"/>
    <property type="match status" value="1"/>
</dbReference>
<reference evidence="8 9" key="1">
    <citation type="submission" date="2023-10" db="EMBL/GenBank/DDBJ databases">
        <title>Chromosome-scale genome assembly provides insights into flower coloration mechanisms of Canna indica.</title>
        <authorList>
            <person name="Li C."/>
        </authorList>
    </citation>
    <scope>NUCLEOTIDE SEQUENCE [LARGE SCALE GENOMIC DNA]</scope>
    <source>
        <tissue evidence="8">Flower</tissue>
    </source>
</reference>
<accession>A0AAQ3QSC8</accession>
<dbReference type="GO" id="GO:0046872">
    <property type="term" value="F:metal ion binding"/>
    <property type="evidence" value="ECO:0007669"/>
    <property type="project" value="UniProtKB-KW"/>
</dbReference>
<evidence type="ECO:0000313" key="8">
    <source>
        <dbReference type="EMBL" id="WOL19666.1"/>
    </source>
</evidence>
<keyword evidence="4" id="KW-0479">Metal-binding</keyword>
<dbReference type="EMBL" id="CP136898">
    <property type="protein sequence ID" value="WOL19666.1"/>
    <property type="molecule type" value="Genomic_DNA"/>
</dbReference>
<dbReference type="Gene3D" id="3.40.50.1000">
    <property type="entry name" value="HAD superfamily/HAD-like"/>
    <property type="match status" value="1"/>
</dbReference>
<organism evidence="8 9">
    <name type="scientific">Canna indica</name>
    <name type="common">Indian-shot</name>
    <dbReference type="NCBI Taxonomy" id="4628"/>
    <lineage>
        <taxon>Eukaryota</taxon>
        <taxon>Viridiplantae</taxon>
        <taxon>Streptophyta</taxon>
        <taxon>Embryophyta</taxon>
        <taxon>Tracheophyta</taxon>
        <taxon>Spermatophyta</taxon>
        <taxon>Magnoliopsida</taxon>
        <taxon>Liliopsida</taxon>
        <taxon>Zingiberales</taxon>
        <taxon>Cannaceae</taxon>
        <taxon>Canna</taxon>
    </lineage>
</organism>
<dbReference type="Proteomes" id="UP001327560">
    <property type="component" value="Chromosome 9"/>
</dbReference>
<dbReference type="InterPro" id="IPR020549">
    <property type="entry name" value="YbeY_CS"/>
</dbReference>
<keyword evidence="3" id="KW-0540">Nuclease</keyword>
<dbReference type="InterPro" id="IPR036412">
    <property type="entry name" value="HAD-like_sf"/>
</dbReference>
<dbReference type="GO" id="GO:0004222">
    <property type="term" value="F:metalloendopeptidase activity"/>
    <property type="evidence" value="ECO:0007669"/>
    <property type="project" value="InterPro"/>
</dbReference>
<dbReference type="Pfam" id="PF08282">
    <property type="entry name" value="Hydrolase_3"/>
    <property type="match status" value="1"/>
</dbReference>
<evidence type="ECO:0000313" key="9">
    <source>
        <dbReference type="Proteomes" id="UP001327560"/>
    </source>
</evidence>
<sequence>MASIVAKALPLASRRTIPHRLPVIPVPPWHPMLLGPPRAASLLPLFLPPPFLSNIFGKRFRSPFGSFSSTAPLWGFFAIFTRDYRKVRQRGWLKKNKLGLDVKICIEEELPNDPQIMSIAEKLQSDVPVALKVALDGLKISEYSTRDTSINDFNKYEKVELSVLLCDDDFIQKLNKEWRDIDQATDVLSMSQHIPELDLPILSLGDVVISLETAVRQAHERGYTLLDEIRILMVHGLLHLLGFDHEISLEAEVEMEKVEELIIRNLGWTGKGLIKSSHDSGNDESHLANSSDQLAKSAKVEGRSGLYESRLSYVFCDVDGTLFNYKSQINTRMGEALREALSSGAKIAIVTGKTRSAVLRASTMVNLSGKDGIVSEESPGVFLQGSLVYGREGQEIYRAKLDKKLCTEAFLYSSEHKVALVAFCQDQCFTLFQHPLVDLLHTMHYEPKAEIIPSVQHLLAVSDVQKLLFLGTAEEISRLRPYWLEATTGIADVVQAPAEMLEIVPCGVAKNYGVKLLLDHLGIVADEIMPHFEGKNTMEMQQSSDVELDNAGQGSTL</sequence>
<name>A0AAQ3QSC8_9LILI</name>
<dbReference type="Gene3D" id="3.30.1240.10">
    <property type="match status" value="1"/>
</dbReference>
<evidence type="ECO:0008006" key="10">
    <source>
        <dbReference type="Google" id="ProtNLM"/>
    </source>
</evidence>
<evidence type="ECO:0000256" key="7">
    <source>
        <dbReference type="ARBA" id="ARBA00022833"/>
    </source>
</evidence>
<dbReference type="GO" id="GO:0006364">
    <property type="term" value="P:rRNA processing"/>
    <property type="evidence" value="ECO:0007669"/>
    <property type="project" value="InterPro"/>
</dbReference>
<dbReference type="HAMAP" id="MF_00009">
    <property type="entry name" value="Endoribonucl_YbeY"/>
    <property type="match status" value="1"/>
</dbReference>
<keyword evidence="5" id="KW-0255">Endonuclease</keyword>
<protein>
    <recommendedName>
        <fullName evidence="10">Haloacid dehalogenase-like hydrolase family protein</fullName>
    </recommendedName>
</protein>
<gene>
    <name evidence="8" type="ORF">Cni_G28468</name>
</gene>
<dbReference type="Gene3D" id="3.40.390.30">
    <property type="entry name" value="Metalloproteases ('zincins'), catalytic domain"/>
    <property type="match status" value="1"/>
</dbReference>
<evidence type="ECO:0000256" key="2">
    <source>
        <dbReference type="ARBA" id="ARBA00010875"/>
    </source>
</evidence>
<dbReference type="NCBIfam" id="TIGR00043">
    <property type="entry name" value="rRNA maturation RNase YbeY"/>
    <property type="match status" value="1"/>
</dbReference>
<dbReference type="AlphaFoldDB" id="A0AAQ3QSC8"/>
<dbReference type="SUPFAM" id="SSF56784">
    <property type="entry name" value="HAD-like"/>
    <property type="match status" value="1"/>
</dbReference>
<proteinExistence type="inferred from homology"/>